<dbReference type="Gene3D" id="2.150.10.10">
    <property type="entry name" value="Serralysin-like metalloprotease, C-terminal"/>
    <property type="match status" value="1"/>
</dbReference>
<dbReference type="AlphaFoldDB" id="A0A937W1E0"/>
<evidence type="ECO:0000313" key="6">
    <source>
        <dbReference type="EMBL" id="MBM3223674.1"/>
    </source>
</evidence>
<keyword evidence="3" id="KW-0964">Secreted</keyword>
<evidence type="ECO:0000256" key="2">
    <source>
        <dbReference type="ARBA" id="ARBA00004613"/>
    </source>
</evidence>
<comment type="caution">
    <text evidence="6">The sequence shown here is derived from an EMBL/GenBank/DDBJ whole genome shotgun (WGS) entry which is preliminary data.</text>
</comment>
<evidence type="ECO:0000256" key="3">
    <source>
        <dbReference type="ARBA" id="ARBA00022525"/>
    </source>
</evidence>
<name>A0A937W1E0_UNCTE</name>
<dbReference type="GO" id="GO:0005509">
    <property type="term" value="F:calcium ion binding"/>
    <property type="evidence" value="ECO:0007669"/>
    <property type="project" value="InterPro"/>
</dbReference>
<feature type="non-terminal residue" evidence="6">
    <location>
        <position position="1"/>
    </location>
</feature>
<dbReference type="Pfam" id="PF08548">
    <property type="entry name" value="Peptidase_M10_C"/>
    <property type="match status" value="1"/>
</dbReference>
<evidence type="ECO:0000256" key="4">
    <source>
        <dbReference type="ARBA" id="ARBA00022737"/>
    </source>
</evidence>
<dbReference type="InterPro" id="IPR001343">
    <property type="entry name" value="Hemolysn_Ca-bd"/>
</dbReference>
<dbReference type="InterPro" id="IPR013858">
    <property type="entry name" value="Peptidase_M10B_C"/>
</dbReference>
<protein>
    <recommendedName>
        <fullName evidence="5">Peptidase M10 serralysin C-terminal domain-containing protein</fullName>
    </recommendedName>
</protein>
<proteinExistence type="predicted"/>
<evidence type="ECO:0000256" key="1">
    <source>
        <dbReference type="ARBA" id="ARBA00001913"/>
    </source>
</evidence>
<dbReference type="SUPFAM" id="SSF51120">
    <property type="entry name" value="beta-Roll"/>
    <property type="match status" value="1"/>
</dbReference>
<reference evidence="6" key="1">
    <citation type="submission" date="2019-03" db="EMBL/GenBank/DDBJ databases">
        <title>Lake Tanganyika Metagenome-Assembled Genomes (MAGs).</title>
        <authorList>
            <person name="Tran P."/>
        </authorList>
    </citation>
    <scope>NUCLEOTIDE SEQUENCE</scope>
    <source>
        <strain evidence="6">K_DeepCast_65m_m2_066</strain>
    </source>
</reference>
<dbReference type="GO" id="GO:0005615">
    <property type="term" value="C:extracellular space"/>
    <property type="evidence" value="ECO:0007669"/>
    <property type="project" value="InterPro"/>
</dbReference>
<accession>A0A937W1E0</accession>
<evidence type="ECO:0000259" key="5">
    <source>
        <dbReference type="Pfam" id="PF08548"/>
    </source>
</evidence>
<dbReference type="InterPro" id="IPR011049">
    <property type="entry name" value="Serralysin-like_metalloprot_C"/>
</dbReference>
<dbReference type="Proteomes" id="UP000712673">
    <property type="component" value="Unassembled WGS sequence"/>
</dbReference>
<dbReference type="PRINTS" id="PR00313">
    <property type="entry name" value="CABNDNGRPT"/>
</dbReference>
<sequence length="203" mass="19953">VGNQFSPVTVNLQTGTAFGAGGTDTLSNFENVVGTRGNDSLTGDAMNNILTGGAGSDSLIGGAGADTYVFDSTVGQATIFGFVSGTDKLCFTQSALPIGDGDTSVEGGVVVPGPGGFAPTAELVIVQTNAPFLSTNTAATAIGSATGSYAPGATALFAVDDNVSTGLFLFTSAGNDALVRATELTQLGTVSGVSATALGDYLF</sequence>
<comment type="cofactor">
    <cofactor evidence="1">
        <name>Ca(2+)</name>
        <dbReference type="ChEBI" id="CHEBI:29108"/>
    </cofactor>
</comment>
<gene>
    <name evidence="6" type="ORF">FJZ47_07740</name>
</gene>
<organism evidence="6 7">
    <name type="scientific">Tectimicrobiota bacterium</name>
    <dbReference type="NCBI Taxonomy" id="2528274"/>
    <lineage>
        <taxon>Bacteria</taxon>
        <taxon>Pseudomonadati</taxon>
        <taxon>Nitrospinota/Tectimicrobiota group</taxon>
        <taxon>Candidatus Tectimicrobiota</taxon>
    </lineage>
</organism>
<evidence type="ECO:0000313" key="7">
    <source>
        <dbReference type="Proteomes" id="UP000712673"/>
    </source>
</evidence>
<dbReference type="Pfam" id="PF00353">
    <property type="entry name" value="HemolysinCabind"/>
    <property type="match status" value="1"/>
</dbReference>
<dbReference type="EMBL" id="VGLS01000179">
    <property type="protein sequence ID" value="MBM3223674.1"/>
    <property type="molecule type" value="Genomic_DNA"/>
</dbReference>
<keyword evidence="4" id="KW-0677">Repeat</keyword>
<feature type="domain" description="Peptidase M10 serralysin C-terminal" evidence="5">
    <location>
        <begin position="27"/>
        <end position="90"/>
    </location>
</feature>
<comment type="subcellular location">
    <subcellularLocation>
        <location evidence="2">Secreted</location>
    </subcellularLocation>
</comment>